<feature type="domain" description="GFO/IDH/MocA-like oxidoreductase" evidence="2">
    <location>
        <begin position="132"/>
        <end position="253"/>
    </location>
</feature>
<dbReference type="AlphaFoldDB" id="A0A926DG20"/>
<gene>
    <name evidence="3" type="ORF">H8695_10700</name>
</gene>
<dbReference type="SUPFAM" id="SSF51735">
    <property type="entry name" value="NAD(P)-binding Rossmann-fold domains"/>
    <property type="match status" value="1"/>
</dbReference>
<dbReference type="InterPro" id="IPR055170">
    <property type="entry name" value="GFO_IDH_MocA-like_dom"/>
</dbReference>
<dbReference type="PANTHER" id="PTHR43249:SF1">
    <property type="entry name" value="D-GLUCOSIDE 3-DEHYDROGENASE"/>
    <property type="match status" value="1"/>
</dbReference>
<keyword evidence="4" id="KW-1185">Reference proteome</keyword>
<evidence type="ECO:0000313" key="3">
    <source>
        <dbReference type="EMBL" id="MBC8537157.1"/>
    </source>
</evidence>
<evidence type="ECO:0000259" key="2">
    <source>
        <dbReference type="Pfam" id="PF22725"/>
    </source>
</evidence>
<accession>A0A926DG20</accession>
<dbReference type="RefSeq" id="WP_249301496.1">
    <property type="nucleotide sequence ID" value="NZ_JACRSP010000005.1"/>
</dbReference>
<comment type="caution">
    <text evidence="3">The sequence shown here is derived from an EMBL/GenBank/DDBJ whole genome shotgun (WGS) entry which is preliminary data.</text>
</comment>
<dbReference type="SUPFAM" id="SSF55347">
    <property type="entry name" value="Glyceraldehyde-3-phosphate dehydrogenase-like, C-terminal domain"/>
    <property type="match status" value="1"/>
</dbReference>
<dbReference type="InterPro" id="IPR052515">
    <property type="entry name" value="Gfo/Idh/MocA_Oxidoreductase"/>
</dbReference>
<name>A0A926DG20_9FIRM</name>
<evidence type="ECO:0000259" key="1">
    <source>
        <dbReference type="Pfam" id="PF01408"/>
    </source>
</evidence>
<reference evidence="3" key="1">
    <citation type="submission" date="2020-08" db="EMBL/GenBank/DDBJ databases">
        <title>Genome public.</title>
        <authorList>
            <person name="Liu C."/>
            <person name="Sun Q."/>
        </authorList>
    </citation>
    <scope>NUCLEOTIDE SEQUENCE</scope>
    <source>
        <strain evidence="3">BX7</strain>
    </source>
</reference>
<dbReference type="PANTHER" id="PTHR43249">
    <property type="entry name" value="UDP-N-ACETYL-2-AMINO-2-DEOXY-D-GLUCURONATE OXIDASE"/>
    <property type="match status" value="1"/>
</dbReference>
<dbReference type="Pfam" id="PF01408">
    <property type="entry name" value="GFO_IDH_MocA"/>
    <property type="match status" value="1"/>
</dbReference>
<dbReference type="InterPro" id="IPR000683">
    <property type="entry name" value="Gfo/Idh/MocA-like_OxRdtase_N"/>
</dbReference>
<dbReference type="InterPro" id="IPR036291">
    <property type="entry name" value="NAD(P)-bd_dom_sf"/>
</dbReference>
<dbReference type="Gene3D" id="3.30.360.10">
    <property type="entry name" value="Dihydrodipicolinate Reductase, domain 2"/>
    <property type="match status" value="1"/>
</dbReference>
<dbReference type="GO" id="GO:0000166">
    <property type="term" value="F:nucleotide binding"/>
    <property type="evidence" value="ECO:0007669"/>
    <property type="project" value="InterPro"/>
</dbReference>
<organism evidence="3 4">
    <name type="scientific">Feifania hominis</name>
    <dbReference type="NCBI Taxonomy" id="2763660"/>
    <lineage>
        <taxon>Bacteria</taxon>
        <taxon>Bacillati</taxon>
        <taxon>Bacillota</taxon>
        <taxon>Clostridia</taxon>
        <taxon>Eubacteriales</taxon>
        <taxon>Feifaniaceae</taxon>
        <taxon>Feifania</taxon>
    </lineage>
</organism>
<protein>
    <submittedName>
        <fullName evidence="3">Gfo/Idh/MocA family oxidoreductase</fullName>
    </submittedName>
</protein>
<dbReference type="Proteomes" id="UP000620366">
    <property type="component" value="Unassembled WGS sequence"/>
</dbReference>
<proteinExistence type="predicted"/>
<dbReference type="Gene3D" id="3.40.50.720">
    <property type="entry name" value="NAD(P)-binding Rossmann-like Domain"/>
    <property type="match status" value="1"/>
</dbReference>
<sequence length="373" mass="41091">MRKIKTAVVGCGKVGDFHAAAYRELENSELVAVCNHNIDRAQAFSQKYGVPAFCSIEEMARATGVEAVSICTPHPAHAEQVVQAARCGLHVMVEKPLASSLQDCDRMLAAVREAGVTGGMLCQRRLYPGSLRIRRAIEQGRLGRPILGSVNMLGWRDMAYYHSDPWRGTWSGEGGGVLVNQAVHQLDLLLWFMGEIEEVYGMWDTLNHPELEVEDTAVTVIRFKSGALGSIVASNSQNPALFGRVRVHGSNGASVGIQTDGGAMFIAGVSSVTEPPLNDLWTVPGEEKLLDEWVREDTELFQSVDATTHFHRLQLGEFLDAVAGGRSPMVPLEDGRRAVELFTAIYRSQRDHRPVRFPLEPENTEDFDGRLPR</sequence>
<feature type="domain" description="Gfo/Idh/MocA-like oxidoreductase N-terminal" evidence="1">
    <location>
        <begin position="4"/>
        <end position="117"/>
    </location>
</feature>
<dbReference type="EMBL" id="JACRSP010000005">
    <property type="protein sequence ID" value="MBC8537157.1"/>
    <property type="molecule type" value="Genomic_DNA"/>
</dbReference>
<evidence type="ECO:0000313" key="4">
    <source>
        <dbReference type="Proteomes" id="UP000620366"/>
    </source>
</evidence>
<dbReference type="Pfam" id="PF22725">
    <property type="entry name" value="GFO_IDH_MocA_C3"/>
    <property type="match status" value="1"/>
</dbReference>